<keyword evidence="2" id="KW-0547">Nucleotide-binding</keyword>
<keyword evidence="3" id="KW-0418">Kinase</keyword>
<feature type="domain" description="Protein kinase" evidence="5">
    <location>
        <begin position="116"/>
        <end position="427"/>
    </location>
</feature>
<dbReference type="PANTHER" id="PTHR44329">
    <property type="entry name" value="SERINE/THREONINE-PROTEIN KINASE TNNI3K-RELATED"/>
    <property type="match status" value="1"/>
</dbReference>
<dbReference type="InterPro" id="IPR000719">
    <property type="entry name" value="Prot_kinase_dom"/>
</dbReference>
<evidence type="ECO:0000259" key="5">
    <source>
        <dbReference type="PROSITE" id="PS50011"/>
    </source>
</evidence>
<dbReference type="SUPFAM" id="SSF56112">
    <property type="entry name" value="Protein kinase-like (PK-like)"/>
    <property type="match status" value="1"/>
</dbReference>
<dbReference type="Pfam" id="PF00069">
    <property type="entry name" value="Pkinase"/>
    <property type="match status" value="1"/>
</dbReference>
<dbReference type="SMART" id="SM00220">
    <property type="entry name" value="S_TKc"/>
    <property type="match status" value="1"/>
</dbReference>
<sequence length="448" mass="49869">MPPKLTLQLPQEENNALSSKYQLPTPSARVIAKTTPKVGSLEFSKHPATPGAGTLHVENKHQFDFNLSKTFSSEVKDFNLHTEVNVNNVNRYVPHPSVIGNTAAEDVDHNFDMSQLENLVYIASGEYANVFKAKWRGKRVAVKFLKDEYVNDSRASGDMEFEKKILTLCKSCPYVVDIFGSGNKGKTPFIVMEELSAGTIYENFHRYKTFKSKVEVLIQIARAMEFIHTSCLPEYIIMHRDIKPKNIALDGNLVPKLLDFGLARVIETRPNMKSPDFPILTPAHSVVPSETSTAPPSSVSGTETEDFLASGKCDEFEEAIFNMTGETGSLRYMAPEVCLNGKYNHKADCYSFAVLAWQIMTKSSPYAGMSVAVFKTKVVSNNLRMPIPDTWPPKLSGLLKKSWSPILEERPNFTKIVSILEDISEELEASSKARYSDNQPSGCGCTVS</sequence>
<accession>A0A9W7LFG9</accession>
<dbReference type="InterPro" id="IPR001245">
    <property type="entry name" value="Ser-Thr/Tyr_kinase_cat_dom"/>
</dbReference>
<dbReference type="Gene3D" id="1.10.510.10">
    <property type="entry name" value="Transferase(Phosphotransferase) domain 1"/>
    <property type="match status" value="2"/>
</dbReference>
<dbReference type="InterPro" id="IPR051681">
    <property type="entry name" value="Ser/Thr_Kinases-Pseudokinases"/>
</dbReference>
<dbReference type="PANTHER" id="PTHR44329:SF288">
    <property type="entry name" value="MITOGEN-ACTIVATED PROTEIN KINASE KINASE KINASE 20"/>
    <property type="match status" value="1"/>
</dbReference>
<keyword evidence="7" id="KW-1185">Reference proteome</keyword>
<evidence type="ECO:0000256" key="4">
    <source>
        <dbReference type="ARBA" id="ARBA00022840"/>
    </source>
</evidence>
<comment type="caution">
    <text evidence="6">The sequence shown here is derived from an EMBL/GenBank/DDBJ whole genome shotgun (WGS) entry which is preliminary data.</text>
</comment>
<dbReference type="GO" id="GO:0004674">
    <property type="term" value="F:protein serine/threonine kinase activity"/>
    <property type="evidence" value="ECO:0007669"/>
    <property type="project" value="TreeGrafter"/>
</dbReference>
<evidence type="ECO:0000313" key="6">
    <source>
        <dbReference type="EMBL" id="GMI49105.1"/>
    </source>
</evidence>
<proteinExistence type="predicted"/>
<evidence type="ECO:0000256" key="1">
    <source>
        <dbReference type="ARBA" id="ARBA00022679"/>
    </source>
</evidence>
<keyword evidence="4" id="KW-0067">ATP-binding</keyword>
<name>A0A9W7LFG9_9STRA</name>
<evidence type="ECO:0000256" key="2">
    <source>
        <dbReference type="ARBA" id="ARBA00022741"/>
    </source>
</evidence>
<dbReference type="Proteomes" id="UP001165065">
    <property type="component" value="Unassembled WGS sequence"/>
</dbReference>
<reference evidence="7" key="1">
    <citation type="journal article" date="2023" name="Commun. Biol.">
        <title>Genome analysis of Parmales, the sister group of diatoms, reveals the evolutionary specialization of diatoms from phago-mixotrophs to photoautotrophs.</title>
        <authorList>
            <person name="Ban H."/>
            <person name="Sato S."/>
            <person name="Yoshikawa S."/>
            <person name="Yamada K."/>
            <person name="Nakamura Y."/>
            <person name="Ichinomiya M."/>
            <person name="Sato N."/>
            <person name="Blanc-Mathieu R."/>
            <person name="Endo H."/>
            <person name="Kuwata A."/>
            <person name="Ogata H."/>
        </authorList>
    </citation>
    <scope>NUCLEOTIDE SEQUENCE [LARGE SCALE GENOMIC DNA]</scope>
</reference>
<keyword evidence="1" id="KW-0808">Transferase</keyword>
<dbReference type="AlphaFoldDB" id="A0A9W7LFG9"/>
<evidence type="ECO:0000256" key="3">
    <source>
        <dbReference type="ARBA" id="ARBA00022777"/>
    </source>
</evidence>
<dbReference type="GO" id="GO:0005524">
    <property type="term" value="F:ATP binding"/>
    <property type="evidence" value="ECO:0007669"/>
    <property type="project" value="UniProtKB-KW"/>
</dbReference>
<dbReference type="OrthoDB" id="4062651at2759"/>
<evidence type="ECO:0000313" key="7">
    <source>
        <dbReference type="Proteomes" id="UP001165065"/>
    </source>
</evidence>
<gene>
    <name evidence="6" type="ORF">TrCOL_g7433</name>
</gene>
<organism evidence="6 7">
    <name type="scientific">Triparma columacea</name>
    <dbReference type="NCBI Taxonomy" id="722753"/>
    <lineage>
        <taxon>Eukaryota</taxon>
        <taxon>Sar</taxon>
        <taxon>Stramenopiles</taxon>
        <taxon>Ochrophyta</taxon>
        <taxon>Bolidophyceae</taxon>
        <taxon>Parmales</taxon>
        <taxon>Triparmaceae</taxon>
        <taxon>Triparma</taxon>
    </lineage>
</organism>
<dbReference type="EMBL" id="BRYA01000462">
    <property type="protein sequence ID" value="GMI49105.1"/>
    <property type="molecule type" value="Genomic_DNA"/>
</dbReference>
<protein>
    <recommendedName>
        <fullName evidence="5">Protein kinase domain-containing protein</fullName>
    </recommendedName>
</protein>
<dbReference type="Pfam" id="PF07714">
    <property type="entry name" value="PK_Tyr_Ser-Thr"/>
    <property type="match status" value="1"/>
</dbReference>
<dbReference type="InterPro" id="IPR011009">
    <property type="entry name" value="Kinase-like_dom_sf"/>
</dbReference>
<dbReference type="PROSITE" id="PS50011">
    <property type="entry name" value="PROTEIN_KINASE_DOM"/>
    <property type="match status" value="1"/>
</dbReference>